<dbReference type="GO" id="GO:0005829">
    <property type="term" value="C:cytosol"/>
    <property type="evidence" value="ECO:0007669"/>
    <property type="project" value="TreeGrafter"/>
</dbReference>
<organism evidence="15 16">
    <name type="scientific">Candidatus Schekmanbacteria bacterium RIFCSPLOWO2_12_FULL_38_15</name>
    <dbReference type="NCBI Taxonomy" id="1817883"/>
    <lineage>
        <taxon>Bacteria</taxon>
        <taxon>Candidatus Schekmaniibacteriota</taxon>
    </lineage>
</organism>
<evidence type="ECO:0000256" key="7">
    <source>
        <dbReference type="ARBA" id="ARBA00022723"/>
    </source>
</evidence>
<comment type="cofactor">
    <cofactor evidence="11">
        <name>[4Fe-4S] cluster</name>
        <dbReference type="ChEBI" id="CHEBI:49883"/>
    </cofactor>
    <text evidence="11">Binds 2 [4Fe-4S] clusters. One cluster is coordinated with 3 cysteines and an exchangeable S-adenosyl-L-methionine.</text>
</comment>
<evidence type="ECO:0000256" key="8">
    <source>
        <dbReference type="ARBA" id="ARBA00023004"/>
    </source>
</evidence>
<dbReference type="PROSITE" id="PS51918">
    <property type="entry name" value="RADICAL_SAM"/>
    <property type="match status" value="1"/>
</dbReference>
<evidence type="ECO:0000259" key="13">
    <source>
        <dbReference type="PROSITE" id="PS51449"/>
    </source>
</evidence>
<dbReference type="PROSITE" id="PS51449">
    <property type="entry name" value="MTTASE_N"/>
    <property type="match status" value="1"/>
</dbReference>
<dbReference type="InterPro" id="IPR020612">
    <property type="entry name" value="Methylthiotransferase_CS"/>
</dbReference>
<dbReference type="PANTHER" id="PTHR43020">
    <property type="entry name" value="CDK5 REGULATORY SUBUNIT-ASSOCIATED PROTEIN 1"/>
    <property type="match status" value="1"/>
</dbReference>
<sequence>MKGLNKNLKVFIQTYGCQMNEHDSEKIAGILESAGYGFVQEKEKADLILLNTCTIREKSEQKVFSEIGRLKRLKRKNPNLKIGVCGCIAQREKEKIIERAPEVDLVFGTLNFSKLPQFLKELGQRKKVVNVAPSRDSESSEDINEAGLTQSFGIGAKREDGVKALVTVMEGCNNFCSYCVVPYVRGPERSRSEKEIVDEIKNLAKDGFREITLLGQNVNSYKAENGNGRDFINLLGKINEISGIERIRFITSHPKDFSVELINAMSGLPKVCEHMHLPVQSGSNKILKLMKRKYTVEEYKEKVDMLRERIPNTGISTDIIVGFPSETEEDYNGTLRILEEVEYDSIYSFKYSPRPQTVALSLKETLSDEEKSKRFSKLQNLQKAITLRKNKMEEGRIKEILVEGESAKGDGKLTGRTRENKVVNFEGDRSLIGKLVEVRIKKGYSNSLLGEIANNTVLGNINTQCHCEE</sequence>
<evidence type="ECO:0000259" key="12">
    <source>
        <dbReference type="PROSITE" id="PS50926"/>
    </source>
</evidence>
<keyword evidence="4 11" id="KW-0808">Transferase</keyword>
<protein>
    <recommendedName>
        <fullName evidence="10 11">tRNA-2-methylthio-N(6)-dimethylallyladenosine synthase</fullName>
        <ecNumber evidence="10 11">2.8.4.3</ecNumber>
    </recommendedName>
    <alternativeName>
        <fullName evidence="11">(Dimethylallyl)adenosine tRNA methylthiotransferase MiaB</fullName>
    </alternativeName>
    <alternativeName>
        <fullName evidence="11">tRNA-i(6)A37 methylthiotransferase</fullName>
    </alternativeName>
</protein>
<feature type="binding site" evidence="11">
    <location>
        <position position="172"/>
    </location>
    <ligand>
        <name>[4Fe-4S] cluster</name>
        <dbReference type="ChEBI" id="CHEBI:49883"/>
        <label>2</label>
        <note>4Fe-4S-S-AdoMet</note>
    </ligand>
</feature>
<dbReference type="EMBL" id="MGDI01000022">
    <property type="protein sequence ID" value="OGL53739.1"/>
    <property type="molecule type" value="Genomic_DNA"/>
</dbReference>
<dbReference type="PROSITE" id="PS01278">
    <property type="entry name" value="MTTASE_RADICAL"/>
    <property type="match status" value="1"/>
</dbReference>
<dbReference type="SFLD" id="SFLDS00029">
    <property type="entry name" value="Radical_SAM"/>
    <property type="match status" value="1"/>
</dbReference>
<dbReference type="STRING" id="1817883.A3G31_03270"/>
<dbReference type="InterPro" id="IPR058240">
    <property type="entry name" value="rSAM_sf"/>
</dbReference>
<dbReference type="FunFam" id="3.80.30.20:FF:000001">
    <property type="entry name" value="tRNA-2-methylthio-N(6)-dimethylallyladenosine synthase 2"/>
    <property type="match status" value="1"/>
</dbReference>
<dbReference type="InterPro" id="IPR006463">
    <property type="entry name" value="MiaB_methiolase"/>
</dbReference>
<dbReference type="Proteomes" id="UP000178082">
    <property type="component" value="Unassembled WGS sequence"/>
</dbReference>
<comment type="function">
    <text evidence="1 11">Catalyzes the methylthiolation of N6-(dimethylallyl)adenosine (i(6)A), leading to the formation of 2-methylthio-N6-(dimethylallyl)adenosine (ms(2)i(6)A) at position 37 in tRNAs that read codons beginning with uridine.</text>
</comment>
<dbReference type="PROSITE" id="PS50926">
    <property type="entry name" value="TRAM"/>
    <property type="match status" value="1"/>
</dbReference>
<dbReference type="InterPro" id="IPR023404">
    <property type="entry name" value="rSAM_horseshoe"/>
</dbReference>
<feature type="domain" description="MTTase N-terminal" evidence="13">
    <location>
        <begin position="8"/>
        <end position="124"/>
    </location>
</feature>
<dbReference type="GO" id="GO:0035597">
    <property type="term" value="F:tRNA-2-methylthio-N(6)-dimethylallyladenosine(37) synthase activity"/>
    <property type="evidence" value="ECO:0007669"/>
    <property type="project" value="UniProtKB-EC"/>
</dbReference>
<dbReference type="GO" id="GO:0046872">
    <property type="term" value="F:metal ion binding"/>
    <property type="evidence" value="ECO:0007669"/>
    <property type="project" value="UniProtKB-KW"/>
</dbReference>
<feature type="binding site" evidence="11">
    <location>
        <position position="87"/>
    </location>
    <ligand>
        <name>[4Fe-4S] cluster</name>
        <dbReference type="ChEBI" id="CHEBI:49883"/>
        <label>1</label>
    </ligand>
</feature>
<evidence type="ECO:0000256" key="11">
    <source>
        <dbReference type="HAMAP-Rule" id="MF_01864"/>
    </source>
</evidence>
<evidence type="ECO:0000313" key="16">
    <source>
        <dbReference type="Proteomes" id="UP000178082"/>
    </source>
</evidence>
<dbReference type="InterPro" id="IPR013848">
    <property type="entry name" value="Methylthiotransferase_N"/>
</dbReference>
<comment type="subcellular location">
    <subcellularLocation>
        <location evidence="11">Cytoplasm</location>
    </subcellularLocation>
</comment>
<accession>A0A1F7SIZ2</accession>
<feature type="binding site" evidence="11">
    <location>
        <position position="179"/>
    </location>
    <ligand>
        <name>[4Fe-4S] cluster</name>
        <dbReference type="ChEBI" id="CHEBI:49883"/>
        <label>2</label>
        <note>4Fe-4S-S-AdoMet</note>
    </ligand>
</feature>
<dbReference type="InterPro" id="IPR005839">
    <property type="entry name" value="Methylthiotransferase"/>
</dbReference>
<comment type="subunit">
    <text evidence="11">Monomer.</text>
</comment>
<comment type="similarity">
    <text evidence="11">Belongs to the methylthiotransferase family. MiaB subfamily.</text>
</comment>
<evidence type="ECO:0000259" key="14">
    <source>
        <dbReference type="PROSITE" id="PS51918"/>
    </source>
</evidence>
<dbReference type="SMART" id="SM00729">
    <property type="entry name" value="Elp3"/>
    <property type="match status" value="1"/>
</dbReference>
<dbReference type="Pfam" id="PF04055">
    <property type="entry name" value="Radical_SAM"/>
    <property type="match status" value="1"/>
</dbReference>
<dbReference type="Pfam" id="PF00919">
    <property type="entry name" value="UPF0004"/>
    <property type="match status" value="1"/>
</dbReference>
<feature type="domain" description="Radical SAM core" evidence="14">
    <location>
        <begin position="158"/>
        <end position="388"/>
    </location>
</feature>
<dbReference type="SFLD" id="SFLDF00273">
    <property type="entry name" value="(dimethylallyl)adenosine_tRNA"/>
    <property type="match status" value="1"/>
</dbReference>
<dbReference type="CDD" id="cd01335">
    <property type="entry name" value="Radical_SAM"/>
    <property type="match status" value="1"/>
</dbReference>
<feature type="binding site" evidence="11">
    <location>
        <position position="17"/>
    </location>
    <ligand>
        <name>[4Fe-4S] cluster</name>
        <dbReference type="ChEBI" id="CHEBI:49883"/>
        <label>1</label>
    </ligand>
</feature>
<comment type="caution">
    <text evidence="15">The sequence shown here is derived from an EMBL/GenBank/DDBJ whole genome shotgun (WGS) entry which is preliminary data.</text>
</comment>
<reference evidence="15 16" key="1">
    <citation type="journal article" date="2016" name="Nat. Commun.">
        <title>Thousands of microbial genomes shed light on interconnected biogeochemical processes in an aquifer system.</title>
        <authorList>
            <person name="Anantharaman K."/>
            <person name="Brown C.T."/>
            <person name="Hug L.A."/>
            <person name="Sharon I."/>
            <person name="Castelle C.J."/>
            <person name="Probst A.J."/>
            <person name="Thomas B.C."/>
            <person name="Singh A."/>
            <person name="Wilkins M.J."/>
            <person name="Karaoz U."/>
            <person name="Brodie E.L."/>
            <person name="Williams K.H."/>
            <person name="Hubbard S.S."/>
            <person name="Banfield J.F."/>
        </authorList>
    </citation>
    <scope>NUCLEOTIDE SEQUENCE [LARGE SCALE GENOMIC DNA]</scope>
</reference>
<dbReference type="Gene3D" id="3.80.30.20">
    <property type="entry name" value="tm_1862 like domain"/>
    <property type="match status" value="1"/>
</dbReference>
<keyword evidence="2 11" id="KW-0004">4Fe-4S</keyword>
<dbReference type="FunFam" id="3.40.50.12160:FF:000006">
    <property type="entry name" value="tRNA-2-methylthio-N(6)-dimethylallyladenosine synthase"/>
    <property type="match status" value="1"/>
</dbReference>
<dbReference type="SFLD" id="SFLDG01061">
    <property type="entry name" value="methylthiotransferase"/>
    <property type="match status" value="1"/>
</dbReference>
<evidence type="ECO:0000256" key="4">
    <source>
        <dbReference type="ARBA" id="ARBA00022679"/>
    </source>
</evidence>
<dbReference type="NCBIfam" id="TIGR00089">
    <property type="entry name" value="MiaB/RimO family radical SAM methylthiotransferase"/>
    <property type="match status" value="1"/>
</dbReference>
<evidence type="ECO:0000256" key="9">
    <source>
        <dbReference type="ARBA" id="ARBA00023014"/>
    </source>
</evidence>
<keyword evidence="7 11" id="KW-0479">Metal-binding</keyword>
<dbReference type="SUPFAM" id="SSF102114">
    <property type="entry name" value="Radical SAM enzymes"/>
    <property type="match status" value="1"/>
</dbReference>
<dbReference type="GO" id="GO:0051539">
    <property type="term" value="F:4 iron, 4 sulfur cluster binding"/>
    <property type="evidence" value="ECO:0007669"/>
    <property type="project" value="UniProtKB-UniRule"/>
</dbReference>
<dbReference type="InterPro" id="IPR002792">
    <property type="entry name" value="TRAM_dom"/>
</dbReference>
<proteinExistence type="inferred from homology"/>
<evidence type="ECO:0000256" key="1">
    <source>
        <dbReference type="ARBA" id="ARBA00003234"/>
    </source>
</evidence>
<dbReference type="NCBIfam" id="TIGR01574">
    <property type="entry name" value="miaB-methiolase"/>
    <property type="match status" value="1"/>
</dbReference>
<dbReference type="HAMAP" id="MF_01864">
    <property type="entry name" value="tRNA_metthiotr_MiaB"/>
    <property type="match status" value="1"/>
</dbReference>
<gene>
    <name evidence="11" type="primary">miaB</name>
    <name evidence="15" type="ORF">A3G31_03270</name>
</gene>
<evidence type="ECO:0000256" key="6">
    <source>
        <dbReference type="ARBA" id="ARBA00022694"/>
    </source>
</evidence>
<name>A0A1F7SIZ2_9BACT</name>
<comment type="catalytic activity">
    <reaction evidence="11">
        <text>N(6)-dimethylallyladenosine(37) in tRNA + (sulfur carrier)-SH + AH2 + 2 S-adenosyl-L-methionine = 2-methylsulfanyl-N(6)-dimethylallyladenosine(37) in tRNA + (sulfur carrier)-H + 5'-deoxyadenosine + L-methionine + A + S-adenosyl-L-homocysteine + 2 H(+)</text>
        <dbReference type="Rhea" id="RHEA:37067"/>
        <dbReference type="Rhea" id="RHEA-COMP:10375"/>
        <dbReference type="Rhea" id="RHEA-COMP:10376"/>
        <dbReference type="Rhea" id="RHEA-COMP:14737"/>
        <dbReference type="Rhea" id="RHEA-COMP:14739"/>
        <dbReference type="ChEBI" id="CHEBI:13193"/>
        <dbReference type="ChEBI" id="CHEBI:15378"/>
        <dbReference type="ChEBI" id="CHEBI:17319"/>
        <dbReference type="ChEBI" id="CHEBI:17499"/>
        <dbReference type="ChEBI" id="CHEBI:29917"/>
        <dbReference type="ChEBI" id="CHEBI:57844"/>
        <dbReference type="ChEBI" id="CHEBI:57856"/>
        <dbReference type="ChEBI" id="CHEBI:59789"/>
        <dbReference type="ChEBI" id="CHEBI:64428"/>
        <dbReference type="ChEBI" id="CHEBI:74415"/>
        <dbReference type="ChEBI" id="CHEBI:74417"/>
        <dbReference type="EC" id="2.8.4.3"/>
    </reaction>
</comment>
<keyword evidence="6 11" id="KW-0819">tRNA processing</keyword>
<evidence type="ECO:0000256" key="2">
    <source>
        <dbReference type="ARBA" id="ARBA00022485"/>
    </source>
</evidence>
<dbReference type="SFLD" id="SFLDG01082">
    <property type="entry name" value="B12-binding_domain_containing"/>
    <property type="match status" value="1"/>
</dbReference>
<evidence type="ECO:0000313" key="15">
    <source>
        <dbReference type="EMBL" id="OGL53739.1"/>
    </source>
</evidence>
<dbReference type="Gene3D" id="3.40.50.12160">
    <property type="entry name" value="Methylthiotransferase, N-terminal domain"/>
    <property type="match status" value="1"/>
</dbReference>
<dbReference type="Pfam" id="PF01938">
    <property type="entry name" value="TRAM"/>
    <property type="match status" value="1"/>
</dbReference>
<feature type="domain" description="TRAM" evidence="12">
    <location>
        <begin position="391"/>
        <end position="454"/>
    </location>
</feature>
<dbReference type="InterPro" id="IPR006638">
    <property type="entry name" value="Elp3/MiaA/NifB-like_rSAM"/>
</dbReference>
<evidence type="ECO:0000256" key="5">
    <source>
        <dbReference type="ARBA" id="ARBA00022691"/>
    </source>
</evidence>
<dbReference type="InterPro" id="IPR038135">
    <property type="entry name" value="Methylthiotransferase_N_sf"/>
</dbReference>
<keyword evidence="5 11" id="KW-0949">S-adenosyl-L-methionine</keyword>
<feature type="binding site" evidence="11">
    <location>
        <position position="53"/>
    </location>
    <ligand>
        <name>[4Fe-4S] cluster</name>
        <dbReference type="ChEBI" id="CHEBI:49883"/>
        <label>1</label>
    </ligand>
</feature>
<feature type="binding site" evidence="11">
    <location>
        <position position="176"/>
    </location>
    <ligand>
        <name>[4Fe-4S] cluster</name>
        <dbReference type="ChEBI" id="CHEBI:49883"/>
        <label>2</label>
        <note>4Fe-4S-S-AdoMet</note>
    </ligand>
</feature>
<evidence type="ECO:0000256" key="10">
    <source>
        <dbReference type="ARBA" id="ARBA00033765"/>
    </source>
</evidence>
<keyword evidence="9 11" id="KW-0411">Iron-sulfur</keyword>
<evidence type="ECO:0000256" key="3">
    <source>
        <dbReference type="ARBA" id="ARBA00022490"/>
    </source>
</evidence>
<dbReference type="PANTHER" id="PTHR43020:SF2">
    <property type="entry name" value="MITOCHONDRIAL TRNA METHYLTHIOTRANSFERASE CDK5RAP1"/>
    <property type="match status" value="1"/>
</dbReference>
<dbReference type="EC" id="2.8.4.3" evidence="10 11"/>
<keyword evidence="8 11" id="KW-0408">Iron</keyword>
<dbReference type="AlphaFoldDB" id="A0A1F7SIZ2"/>
<dbReference type="InterPro" id="IPR007197">
    <property type="entry name" value="rSAM"/>
</dbReference>
<keyword evidence="3 11" id="KW-0963">Cytoplasm</keyword>